<evidence type="ECO:0000313" key="4">
    <source>
        <dbReference type="EMBL" id="CAB4928311.1"/>
    </source>
</evidence>
<dbReference type="AlphaFoldDB" id="A0A6J6LPT7"/>
<proteinExistence type="predicted"/>
<protein>
    <submittedName>
        <fullName evidence="1">Unannotated protein</fullName>
    </submittedName>
</protein>
<dbReference type="EMBL" id="CAEZWT010000013">
    <property type="protein sequence ID" value="CAB4662584.1"/>
    <property type="molecule type" value="Genomic_DNA"/>
</dbReference>
<dbReference type="EMBL" id="CAFBQL010000008">
    <property type="protein sequence ID" value="CAB5061931.1"/>
    <property type="molecule type" value="Genomic_DNA"/>
</dbReference>
<sequence length="49" mass="5467">MQLSMHNLTTSRSFVLSSHSYSATTTHRASKRASWYPAFSEMAAWSSIG</sequence>
<reference evidence="1" key="1">
    <citation type="submission" date="2020-05" db="EMBL/GenBank/DDBJ databases">
        <authorList>
            <person name="Chiriac C."/>
            <person name="Salcher M."/>
            <person name="Ghai R."/>
            <person name="Kavagutti S V."/>
        </authorList>
    </citation>
    <scope>NUCLEOTIDE SEQUENCE</scope>
</reference>
<evidence type="ECO:0000313" key="5">
    <source>
        <dbReference type="EMBL" id="CAB5061931.1"/>
    </source>
</evidence>
<dbReference type="EMBL" id="CAFBMV010000008">
    <property type="protein sequence ID" value="CAB4928311.1"/>
    <property type="molecule type" value="Genomic_DNA"/>
</dbReference>
<evidence type="ECO:0000313" key="3">
    <source>
        <dbReference type="EMBL" id="CAB4868186.1"/>
    </source>
</evidence>
<dbReference type="EMBL" id="CAFBLE010000006">
    <property type="protein sequence ID" value="CAB4868186.1"/>
    <property type="molecule type" value="Genomic_DNA"/>
</dbReference>
<evidence type="ECO:0000313" key="1">
    <source>
        <dbReference type="EMBL" id="CAB4662584.1"/>
    </source>
</evidence>
<evidence type="ECO:0000313" key="2">
    <source>
        <dbReference type="EMBL" id="CAB4749482.1"/>
    </source>
</evidence>
<dbReference type="EMBL" id="CAEZZC010000008">
    <property type="protein sequence ID" value="CAB4749482.1"/>
    <property type="molecule type" value="Genomic_DNA"/>
</dbReference>
<accession>A0A6J6LPT7</accession>
<name>A0A6J6LPT7_9ZZZZ</name>
<gene>
    <name evidence="1" type="ORF">UFOPK2289_00626</name>
    <name evidence="2" type="ORF">UFOPK2822_00722</name>
    <name evidence="3" type="ORF">UFOPK3346_00867</name>
    <name evidence="4" type="ORF">UFOPK3670_01110</name>
    <name evidence="5" type="ORF">UFOPK4308_01157</name>
</gene>
<organism evidence="1">
    <name type="scientific">freshwater metagenome</name>
    <dbReference type="NCBI Taxonomy" id="449393"/>
    <lineage>
        <taxon>unclassified sequences</taxon>
        <taxon>metagenomes</taxon>
        <taxon>ecological metagenomes</taxon>
    </lineage>
</organism>